<evidence type="ECO:0000313" key="1">
    <source>
        <dbReference type="EMBL" id="NSL87588.1"/>
    </source>
</evidence>
<gene>
    <name evidence="1" type="ORF">ECE50_012135</name>
</gene>
<organism evidence="1 2">
    <name type="scientific">Chitinophaga solisilvae</name>
    <dbReference type="NCBI Taxonomy" id="1233460"/>
    <lineage>
        <taxon>Bacteria</taxon>
        <taxon>Pseudomonadati</taxon>
        <taxon>Bacteroidota</taxon>
        <taxon>Chitinophagia</taxon>
        <taxon>Chitinophagales</taxon>
        <taxon>Chitinophagaceae</taxon>
        <taxon>Chitinophaga</taxon>
    </lineage>
</organism>
<keyword evidence="2" id="KW-1185">Reference proteome</keyword>
<dbReference type="InterPro" id="IPR045383">
    <property type="entry name" value="DUF6528"/>
</dbReference>
<dbReference type="Pfam" id="PF20138">
    <property type="entry name" value="DUF6528"/>
    <property type="match status" value="1"/>
</dbReference>
<dbReference type="AlphaFoldDB" id="A0A3S1AX95"/>
<dbReference type="Gene3D" id="2.130.10.10">
    <property type="entry name" value="YVTN repeat-like/Quinoprotein amine dehydrogenase"/>
    <property type="match status" value="1"/>
</dbReference>
<reference evidence="1" key="1">
    <citation type="submission" date="2020-05" db="EMBL/GenBank/DDBJ databases">
        <title>Chitinophaga laudate sp. nov., isolated from a tropical peat swamp.</title>
        <authorList>
            <person name="Goh C.B.S."/>
            <person name="Lee M.S."/>
            <person name="Parimannan S."/>
            <person name="Pasbakhsh P."/>
            <person name="Yule C.M."/>
            <person name="Rajandas H."/>
            <person name="Loke S."/>
            <person name="Croft L."/>
            <person name="Tan J.B.L."/>
        </authorList>
    </citation>
    <scope>NUCLEOTIDE SEQUENCE</scope>
    <source>
        <strain evidence="1">Mgbs1</strain>
    </source>
</reference>
<evidence type="ECO:0000313" key="2">
    <source>
        <dbReference type="Proteomes" id="UP000281028"/>
    </source>
</evidence>
<protein>
    <submittedName>
        <fullName evidence="1">Uncharacterized protein</fullName>
    </submittedName>
</protein>
<dbReference type="Proteomes" id="UP000281028">
    <property type="component" value="Unassembled WGS sequence"/>
</dbReference>
<dbReference type="SUPFAM" id="SSF50969">
    <property type="entry name" value="YVTN repeat-like/Quinoprotein amine dehydrogenase"/>
    <property type="match status" value="1"/>
</dbReference>
<dbReference type="InterPro" id="IPR015943">
    <property type="entry name" value="WD40/YVTN_repeat-like_dom_sf"/>
</dbReference>
<accession>A0A3S1AX95</accession>
<name>A0A3S1AX95_9BACT</name>
<proteinExistence type="predicted"/>
<dbReference type="OrthoDB" id="1007317at2"/>
<dbReference type="InterPro" id="IPR011044">
    <property type="entry name" value="Quino_amine_DH_bsu"/>
</dbReference>
<dbReference type="EMBL" id="RIAR02000001">
    <property type="protein sequence ID" value="NSL87588.1"/>
    <property type="molecule type" value="Genomic_DNA"/>
</dbReference>
<sequence length="306" mass="33910">MQYTGKYLITFFLLLAGLKGIAQTDKVAGCRRCLVMAEQSQHRIAIADVSAGKIIWEWNPATAADVKPEHVKWFSHPSEAKMVYGCRYVLMAASGGGVALVRIADKKTVFYAYAGGNTHSAELLPDGNIVSASSTGNFLMLFRADTSGTIVNGYTKKIPIAFGHNVVWDARRSRLWTAAMDSMHVFRYNNNLQQPDLFQDTVMALPGTEAHDLFPVFGADKLWLTNATHVYRFDPVTGKTLPAKGLQNDIKSVSSGPAGFPVIVIRPKVSWWTDEVLDANGKSIFREEGLKIYKARWVLTDTFSER</sequence>
<comment type="caution">
    <text evidence="1">The sequence shown here is derived from an EMBL/GenBank/DDBJ whole genome shotgun (WGS) entry which is preliminary data.</text>
</comment>